<keyword evidence="8 11" id="KW-0456">Lyase</keyword>
<dbReference type="HAMAP" id="MF_00664">
    <property type="entry name" value="PS_decarb_PSD_A"/>
    <property type="match status" value="1"/>
</dbReference>
<comment type="cofactor">
    <cofactor evidence="11">
        <name>pyruvate</name>
        <dbReference type="ChEBI" id="CHEBI:15361"/>
    </cofactor>
    <text evidence="11">Binds 1 pyruvoyl group covalently per subunit.</text>
</comment>
<accession>A0ABZ0USL8</accession>
<dbReference type="PANTHER" id="PTHR35809:SF1">
    <property type="entry name" value="ARCHAETIDYLSERINE DECARBOXYLASE PROENZYME-RELATED"/>
    <property type="match status" value="1"/>
</dbReference>
<evidence type="ECO:0000256" key="5">
    <source>
        <dbReference type="ARBA" id="ARBA00023136"/>
    </source>
</evidence>
<keyword evidence="12" id="KW-0812">Transmembrane</keyword>
<gene>
    <name evidence="11" type="primary">psd</name>
    <name evidence="13" type="ORF">Bandiella_01196</name>
</gene>
<evidence type="ECO:0000256" key="1">
    <source>
        <dbReference type="ARBA" id="ARBA00022475"/>
    </source>
</evidence>
<dbReference type="Pfam" id="PF02666">
    <property type="entry name" value="PS_Dcarbxylase"/>
    <property type="match status" value="1"/>
</dbReference>
<keyword evidence="3 11" id="KW-0210">Decarboxylase</keyword>
<comment type="similarity">
    <text evidence="11">Belongs to the phosphatidylserine decarboxylase family. PSD-A subfamily.</text>
</comment>
<dbReference type="InterPro" id="IPR033175">
    <property type="entry name" value="PSD-A"/>
</dbReference>
<comment type="pathway">
    <text evidence="11">Phospholipid metabolism; phosphatidylethanolamine biosynthesis; phosphatidylethanolamine from CDP-diacylglycerol: step 2/2.</text>
</comment>
<keyword evidence="5 11" id="KW-0472">Membrane</keyword>
<dbReference type="InterPro" id="IPR003817">
    <property type="entry name" value="PS_Dcarbxylase"/>
</dbReference>
<keyword evidence="2 11" id="KW-0444">Lipid biosynthesis</keyword>
<evidence type="ECO:0000256" key="7">
    <source>
        <dbReference type="ARBA" id="ARBA00023209"/>
    </source>
</evidence>
<feature type="chain" id="PRO_5044930352" description="Phosphatidylserine decarboxylase alpha chain" evidence="11">
    <location>
        <begin position="189"/>
        <end position="223"/>
    </location>
</feature>
<dbReference type="NCBIfam" id="NF003679">
    <property type="entry name" value="PRK05305.1-3"/>
    <property type="match status" value="1"/>
</dbReference>
<protein>
    <recommendedName>
        <fullName evidence="11">Phosphatidylserine decarboxylase proenzyme</fullName>
        <ecNumber evidence="11">4.1.1.65</ecNumber>
    </recommendedName>
    <component>
        <recommendedName>
            <fullName evidence="11">Phosphatidylserine decarboxylase alpha chain</fullName>
        </recommendedName>
    </component>
    <component>
        <recommendedName>
            <fullName evidence="11">Phosphatidylserine decarboxylase beta chain</fullName>
        </recommendedName>
    </component>
</protein>
<keyword evidence="10 11" id="KW-0670">Pyruvate</keyword>
<dbReference type="NCBIfam" id="NF003685">
    <property type="entry name" value="PRK05305.2-5"/>
    <property type="match status" value="1"/>
</dbReference>
<feature type="modified residue" description="Pyruvic acid (Ser); by autocatalysis" evidence="11">
    <location>
        <position position="189"/>
    </location>
</feature>
<comment type="function">
    <text evidence="11">Catalyzes the formation of phosphatidylethanolamine (PtdEtn) from phosphatidylserine (PtdSer).</text>
</comment>
<comment type="subunit">
    <text evidence="11">Heterodimer of a large membrane-associated beta subunit and a small pyruvoyl-containing alpha subunit.</text>
</comment>
<sequence length="223" mass="25177">MFESIRDFMPGIHREGYFFISIFVIVTVVFFALSAPLGWMGVVPTAWCIFFFRDPERVIPTQENLLISPADGVVQRITKSKLPKEIADTDEEMTRVSIFLNVFNVHVNRIPTNGVVKKLHYHHGKFFNASLDKASEHNERQSVLIETKDGQKIGVVQIAGLIARRIVCDLEDNQEVETGARFGIIRFGSRVDVYLPSQLEVKVLEGQTMIGGETVIAQLQKSK</sequence>
<name>A0ABZ0USL8_9RICK</name>
<keyword evidence="14" id="KW-1185">Reference proteome</keyword>
<comment type="PTM">
    <text evidence="11">Is synthesized initially as an inactive proenzyme. Formation of the active enzyme involves a self-maturation process in which the active site pyruvoyl group is generated from an internal serine residue via an autocatalytic post-translational modification. Two non-identical subunits are generated from the proenzyme in this reaction, and the pyruvate is formed at the N-terminus of the alpha chain, which is derived from the carboxyl end of the proenzyme. The post-translation cleavage follows an unusual pathway, termed non-hydrolytic serinolysis, in which the side chain hydroxyl group of the serine supplies its oxygen atom to form the C-terminus of the beta chain, while the remainder of the serine residue undergoes an oxidative deamination to produce ammonia and the pyruvoyl prosthetic group on the alpha chain.</text>
</comment>
<evidence type="ECO:0000256" key="12">
    <source>
        <dbReference type="SAM" id="Phobius"/>
    </source>
</evidence>
<dbReference type="EMBL" id="CP110820">
    <property type="protein sequence ID" value="WPX97055.1"/>
    <property type="molecule type" value="Genomic_DNA"/>
</dbReference>
<feature type="active site" description="Schiff-base intermediate with substrate; via pyruvic acid" evidence="11">
    <location>
        <position position="189"/>
    </location>
</feature>
<feature type="transmembrane region" description="Helical" evidence="12">
    <location>
        <begin position="16"/>
        <end position="39"/>
    </location>
</feature>
<dbReference type="Proteomes" id="UP001327219">
    <property type="component" value="Chromosome"/>
</dbReference>
<evidence type="ECO:0000256" key="2">
    <source>
        <dbReference type="ARBA" id="ARBA00022516"/>
    </source>
</evidence>
<dbReference type="NCBIfam" id="NF003677">
    <property type="entry name" value="PRK05305.1-1"/>
    <property type="match status" value="1"/>
</dbReference>
<evidence type="ECO:0000256" key="9">
    <source>
        <dbReference type="ARBA" id="ARBA00023264"/>
    </source>
</evidence>
<feature type="site" description="Cleavage (non-hydrolytic); by autocatalysis" evidence="11">
    <location>
        <begin position="188"/>
        <end position="189"/>
    </location>
</feature>
<proteinExistence type="inferred from homology"/>
<keyword evidence="1 11" id="KW-1003">Cell membrane</keyword>
<evidence type="ECO:0000313" key="14">
    <source>
        <dbReference type="Proteomes" id="UP001327219"/>
    </source>
</evidence>
<keyword evidence="12" id="KW-1133">Transmembrane helix</keyword>
<feature type="chain" id="PRO_5044930353" description="Phosphatidylserine decarboxylase beta chain" evidence="11">
    <location>
        <begin position="1"/>
        <end position="188"/>
    </location>
</feature>
<dbReference type="PANTHER" id="PTHR35809">
    <property type="entry name" value="ARCHAETIDYLSERINE DECARBOXYLASE PROENZYME-RELATED"/>
    <property type="match status" value="1"/>
</dbReference>
<evidence type="ECO:0000256" key="3">
    <source>
        <dbReference type="ARBA" id="ARBA00022793"/>
    </source>
</evidence>
<keyword evidence="4 11" id="KW-0443">Lipid metabolism</keyword>
<evidence type="ECO:0000313" key="13">
    <source>
        <dbReference type="EMBL" id="WPX97055.1"/>
    </source>
</evidence>
<evidence type="ECO:0000256" key="6">
    <source>
        <dbReference type="ARBA" id="ARBA00023145"/>
    </source>
</evidence>
<dbReference type="NCBIfam" id="NF003678">
    <property type="entry name" value="PRK05305.1-2"/>
    <property type="match status" value="1"/>
</dbReference>
<dbReference type="EC" id="4.1.1.65" evidence="11"/>
<evidence type="ECO:0000256" key="11">
    <source>
        <dbReference type="HAMAP-Rule" id="MF_00664"/>
    </source>
</evidence>
<comment type="catalytic activity">
    <reaction evidence="11">
        <text>a 1,2-diacyl-sn-glycero-3-phospho-L-serine + H(+) = a 1,2-diacyl-sn-glycero-3-phosphoethanolamine + CO2</text>
        <dbReference type="Rhea" id="RHEA:20828"/>
        <dbReference type="ChEBI" id="CHEBI:15378"/>
        <dbReference type="ChEBI" id="CHEBI:16526"/>
        <dbReference type="ChEBI" id="CHEBI:57262"/>
        <dbReference type="ChEBI" id="CHEBI:64612"/>
        <dbReference type="EC" id="4.1.1.65"/>
    </reaction>
</comment>
<dbReference type="RefSeq" id="WP_323732696.1">
    <property type="nucleotide sequence ID" value="NZ_CP110820.1"/>
</dbReference>
<organism evidence="13 14">
    <name type="scientific">Candidatus Bandiella euplotis</name>
    <dbReference type="NCBI Taxonomy" id="1664265"/>
    <lineage>
        <taxon>Bacteria</taxon>
        <taxon>Pseudomonadati</taxon>
        <taxon>Pseudomonadota</taxon>
        <taxon>Alphaproteobacteria</taxon>
        <taxon>Rickettsiales</taxon>
        <taxon>Candidatus Midichloriaceae</taxon>
        <taxon>Candidatus Bandiella</taxon>
    </lineage>
</organism>
<keyword evidence="7 11" id="KW-0594">Phospholipid biosynthesis</keyword>
<keyword evidence="6 11" id="KW-0865">Zymogen</keyword>
<reference evidence="13 14" key="1">
    <citation type="submission" date="2022-11" db="EMBL/GenBank/DDBJ databases">
        <title>Host association and intracellularity evolved multiple times independently in the Rickettsiales.</title>
        <authorList>
            <person name="Castelli M."/>
            <person name="Nardi T."/>
            <person name="Gammuto L."/>
            <person name="Bellinzona G."/>
            <person name="Sabaneyeva E."/>
            <person name="Potekhin A."/>
            <person name="Serra V."/>
            <person name="Petroni G."/>
            <person name="Sassera D."/>
        </authorList>
    </citation>
    <scope>NUCLEOTIDE SEQUENCE [LARGE SCALE GENOMIC DNA]</scope>
    <source>
        <strain evidence="13 14">NDG2</strain>
    </source>
</reference>
<evidence type="ECO:0000256" key="4">
    <source>
        <dbReference type="ARBA" id="ARBA00023098"/>
    </source>
</evidence>
<evidence type="ECO:0000256" key="10">
    <source>
        <dbReference type="ARBA" id="ARBA00023317"/>
    </source>
</evidence>
<keyword evidence="9 11" id="KW-1208">Phospholipid metabolism</keyword>
<evidence type="ECO:0000256" key="8">
    <source>
        <dbReference type="ARBA" id="ARBA00023239"/>
    </source>
</evidence>
<comment type="subcellular location">
    <subcellularLocation>
        <location evidence="11">Cell membrane</location>
        <topology evidence="11">Peripheral membrane protein</topology>
    </subcellularLocation>
</comment>